<organism evidence="1">
    <name type="scientific">Myoviridae sp. ctp7F23</name>
    <dbReference type="NCBI Taxonomy" id="2825174"/>
    <lineage>
        <taxon>Viruses</taxon>
        <taxon>Duplodnaviria</taxon>
        <taxon>Heunggongvirae</taxon>
        <taxon>Uroviricota</taxon>
        <taxon>Caudoviricetes</taxon>
    </lineage>
</organism>
<evidence type="ECO:0000313" key="1">
    <source>
        <dbReference type="EMBL" id="DAF90815.1"/>
    </source>
</evidence>
<protein>
    <submittedName>
        <fullName evidence="1">Uncharacterized protein</fullName>
    </submittedName>
</protein>
<proteinExistence type="predicted"/>
<accession>A0A8S5U8M2</accession>
<name>A0A8S5U8M2_9CAUD</name>
<dbReference type="EMBL" id="BK016037">
    <property type="protein sequence ID" value="DAF90815.1"/>
    <property type="molecule type" value="Genomic_DNA"/>
</dbReference>
<sequence length="55" mass="6310">MAERRYTTEQLCDTERMVNVLANVPEDKKDLFIMMTNSFIAGLEVSESINKSLIN</sequence>
<reference evidence="1" key="1">
    <citation type="journal article" date="2021" name="Proc. Natl. Acad. Sci. U.S.A.">
        <title>A Catalog of Tens of Thousands of Viruses from Human Metagenomes Reveals Hidden Associations with Chronic Diseases.</title>
        <authorList>
            <person name="Tisza M.J."/>
            <person name="Buck C.B."/>
        </authorList>
    </citation>
    <scope>NUCLEOTIDE SEQUENCE</scope>
    <source>
        <strain evidence="1">Ctp7F23</strain>
    </source>
</reference>